<dbReference type="OrthoDB" id="2713924at2759"/>
<gene>
    <name evidence="1" type="ORF">BDN71DRAFT_1358967</name>
</gene>
<protein>
    <submittedName>
        <fullName evidence="1">Uncharacterized protein</fullName>
    </submittedName>
</protein>
<dbReference type="PANTHER" id="PTHR42648">
    <property type="entry name" value="TRANSPOSASE, PUTATIVE-RELATED"/>
    <property type="match status" value="1"/>
</dbReference>
<dbReference type="InterPro" id="IPR039537">
    <property type="entry name" value="Retrotran_Ty1/copia-like"/>
</dbReference>
<evidence type="ECO:0000313" key="2">
    <source>
        <dbReference type="Proteomes" id="UP000807025"/>
    </source>
</evidence>
<sequence>LRHANHDTIWMMVSNGLAKGMHGSFSCQPSKCDNCIFGKQDQNPVPHEHTHKKAVRRMDIVYVNLTGPEDIISAVGSLYLMNIIDNFSCLSWTIPLKNKSE</sequence>
<name>A0A9P6DH16_PLEER</name>
<organism evidence="1 2">
    <name type="scientific">Pleurotus eryngii</name>
    <name type="common">Boletus of the steppes</name>
    <dbReference type="NCBI Taxonomy" id="5323"/>
    <lineage>
        <taxon>Eukaryota</taxon>
        <taxon>Fungi</taxon>
        <taxon>Dikarya</taxon>
        <taxon>Basidiomycota</taxon>
        <taxon>Agaricomycotina</taxon>
        <taxon>Agaricomycetes</taxon>
        <taxon>Agaricomycetidae</taxon>
        <taxon>Agaricales</taxon>
        <taxon>Pleurotineae</taxon>
        <taxon>Pleurotaceae</taxon>
        <taxon>Pleurotus</taxon>
    </lineage>
</organism>
<dbReference type="Proteomes" id="UP000807025">
    <property type="component" value="Unassembled WGS sequence"/>
</dbReference>
<dbReference type="PANTHER" id="PTHR42648:SF28">
    <property type="entry name" value="TRANSPOSON-ENCODED PROTEIN WITH RIBONUCLEASE H-LIKE AND RETROVIRUS ZINC FINGER-LIKE DOMAINS"/>
    <property type="match status" value="1"/>
</dbReference>
<dbReference type="EMBL" id="MU154549">
    <property type="protein sequence ID" value="KAF9496763.1"/>
    <property type="molecule type" value="Genomic_DNA"/>
</dbReference>
<accession>A0A9P6DH16</accession>
<feature type="non-terminal residue" evidence="1">
    <location>
        <position position="101"/>
    </location>
</feature>
<comment type="caution">
    <text evidence="1">The sequence shown here is derived from an EMBL/GenBank/DDBJ whole genome shotgun (WGS) entry which is preliminary data.</text>
</comment>
<dbReference type="AlphaFoldDB" id="A0A9P6DH16"/>
<feature type="non-terminal residue" evidence="1">
    <location>
        <position position="1"/>
    </location>
</feature>
<evidence type="ECO:0000313" key="1">
    <source>
        <dbReference type="EMBL" id="KAF9496763.1"/>
    </source>
</evidence>
<keyword evidence="2" id="KW-1185">Reference proteome</keyword>
<proteinExistence type="predicted"/>
<reference evidence="1" key="1">
    <citation type="submission" date="2020-11" db="EMBL/GenBank/DDBJ databases">
        <authorList>
            <consortium name="DOE Joint Genome Institute"/>
            <person name="Ahrendt S."/>
            <person name="Riley R."/>
            <person name="Andreopoulos W."/>
            <person name="Labutti K."/>
            <person name="Pangilinan J."/>
            <person name="Ruiz-Duenas F.J."/>
            <person name="Barrasa J.M."/>
            <person name="Sanchez-Garcia M."/>
            <person name="Camarero S."/>
            <person name="Miyauchi S."/>
            <person name="Serrano A."/>
            <person name="Linde D."/>
            <person name="Babiker R."/>
            <person name="Drula E."/>
            <person name="Ayuso-Fernandez I."/>
            <person name="Pacheco R."/>
            <person name="Padilla G."/>
            <person name="Ferreira P."/>
            <person name="Barriuso J."/>
            <person name="Kellner H."/>
            <person name="Castanera R."/>
            <person name="Alfaro M."/>
            <person name="Ramirez L."/>
            <person name="Pisabarro A.G."/>
            <person name="Kuo A."/>
            <person name="Tritt A."/>
            <person name="Lipzen A."/>
            <person name="He G."/>
            <person name="Yan M."/>
            <person name="Ng V."/>
            <person name="Cullen D."/>
            <person name="Martin F."/>
            <person name="Rosso M.-N."/>
            <person name="Henrissat B."/>
            <person name="Hibbett D."/>
            <person name="Martinez A.T."/>
            <person name="Grigoriev I.V."/>
        </authorList>
    </citation>
    <scope>NUCLEOTIDE SEQUENCE</scope>
    <source>
        <strain evidence="1">ATCC 90797</strain>
    </source>
</reference>